<dbReference type="Pfam" id="PF23560">
    <property type="entry name" value="GBD_Hemicentin"/>
    <property type="match status" value="1"/>
</dbReference>
<organism evidence="5 6">
    <name type="scientific">Crassostrea virginica</name>
    <name type="common">Eastern oyster</name>
    <dbReference type="NCBI Taxonomy" id="6565"/>
    <lineage>
        <taxon>Eukaryota</taxon>
        <taxon>Metazoa</taxon>
        <taxon>Spiralia</taxon>
        <taxon>Lophotrochozoa</taxon>
        <taxon>Mollusca</taxon>
        <taxon>Bivalvia</taxon>
        <taxon>Autobranchia</taxon>
        <taxon>Pteriomorphia</taxon>
        <taxon>Ostreida</taxon>
        <taxon>Ostreoidea</taxon>
        <taxon>Ostreidae</taxon>
        <taxon>Crassostrea</taxon>
    </lineage>
</organism>
<protein>
    <submittedName>
        <fullName evidence="6">Uncharacterized protein LOC111135270 isoform X1</fullName>
    </submittedName>
</protein>
<keyword evidence="5" id="KW-1185">Reference proteome</keyword>
<name>A0A8B8ELX9_CRAVI</name>
<feature type="domain" description="Hemicentin/VWA7 galactose-binding" evidence="3">
    <location>
        <begin position="355"/>
        <end position="448"/>
    </location>
</feature>
<dbReference type="InterPro" id="IPR056862">
    <property type="entry name" value="VWA7_N"/>
</dbReference>
<dbReference type="KEGG" id="cvn:111135270"/>
<dbReference type="PANTHER" id="PTHR14905">
    <property type="entry name" value="NG37"/>
    <property type="match status" value="1"/>
</dbReference>
<dbReference type="PANTHER" id="PTHR14905:SF7">
    <property type="entry name" value="VON WILLEBRAND FACTOR A DOMAIN-CONTAINING PROTEIN 7"/>
    <property type="match status" value="1"/>
</dbReference>
<dbReference type="Proteomes" id="UP000694844">
    <property type="component" value="Chromosome 1"/>
</dbReference>
<evidence type="ECO:0000259" key="3">
    <source>
        <dbReference type="Pfam" id="PF23560"/>
    </source>
</evidence>
<dbReference type="Pfam" id="PF25107">
    <property type="entry name" value="VWA7_N"/>
    <property type="match status" value="1"/>
</dbReference>
<dbReference type="RefSeq" id="XP_022340903.1">
    <property type="nucleotide sequence ID" value="XM_022485195.1"/>
</dbReference>
<dbReference type="AlphaFoldDB" id="A0A8B8ELX9"/>
<feature type="domain" description="VWA7 N-terminal" evidence="4">
    <location>
        <begin position="81"/>
        <end position="178"/>
    </location>
</feature>
<evidence type="ECO:0000313" key="5">
    <source>
        <dbReference type="Proteomes" id="UP000694844"/>
    </source>
</evidence>
<feature type="signal peptide" evidence="2">
    <location>
        <begin position="1"/>
        <end position="19"/>
    </location>
</feature>
<accession>A0A8B8ELX9</accession>
<dbReference type="GeneID" id="111135270"/>
<dbReference type="InterPro" id="IPR052577">
    <property type="entry name" value="VWA7"/>
</dbReference>
<dbReference type="InterPro" id="IPR056475">
    <property type="entry name" value="GBD_Hemicentin/VWA7"/>
</dbReference>
<feature type="transmembrane region" description="Helical" evidence="1">
    <location>
        <begin position="788"/>
        <end position="813"/>
    </location>
</feature>
<feature type="chain" id="PRO_5034794415" evidence="2">
    <location>
        <begin position="20"/>
        <end position="853"/>
    </location>
</feature>
<reference evidence="5" key="1">
    <citation type="submission" date="2024-06" db="UniProtKB">
        <authorList>
            <consortium name="RefSeq"/>
        </authorList>
    </citation>
    <scope>NUCLEOTIDE SEQUENCE [LARGE SCALE GENOMIC DNA]</scope>
</reference>
<evidence type="ECO:0000256" key="1">
    <source>
        <dbReference type="SAM" id="Phobius"/>
    </source>
</evidence>
<sequence length="853" mass="93118">MFLGLKLLILWTLIRQTVGFLPSEENTNGRSQPTHSSITHDAIYRAAADVISHVIDPGIKHHLWNVIEILREYLGNGLGCLWQTVEEIKNKNSLAQREYGDDASRTMQCDQIEEGHLLLQSLRDNIINQSQKANPNWDLVRDLIGQYLFTLQEFYSNSNWVEMFGSRVCLELGISGNRLPFKVPTEITSKDQGFLTNKDKLGNKKCITHLGTQIERGQNAPTSKSSAELSPEVHNHYQVAAAAATEASAAFLIGNDTGLLTILGIDKFTELLGLRSTSTCITPGLLTAVGMDDKASLDKTIRDVGKRKRRKRGSGGFNLFEQIAAATGGKIVHTSSSSLGGILGDFVKNNMGVTTLQVESFKMTSESQHKMAVDPDLTLLTIRIEGGFSSTTNFSLFRPDGTIQAFNGSASVDLIGRTTVISVQNPPAGEWTLNKKSIGTWNVKVGGSGNIDFTYKFMEDVNGIKFPFTGTSPITGTTMILSVTITGLPQAAFVSSIILKTPHGAIFRSLPVNDTSNDPTRMLYTKFDVTPQEFLISINGSLNSSIFTREKSEVITPVAASIQFASKPERLILGKSAAILVNVTNTGSVDQSFQVTTVSDPVGFVTRASRTEFVSAHSSKFVNITISAPSKTSALLTVKLSSRGTTLQTIKRTLQVADSEPPEMKAVNKTRDCAPDTMNYYNCSRQSWTCTMDIAFSANMKKLFVVPHNVNFTYSHNSSAPNIYTAKLSGTCCSYRPHVTAIDDRGNTRATTLDFSGGVFFNTTVDNFDHLVKSSEMESAPEVADTSLVYGLIGGILGGLVVIAAILTSLIFYKKSKKRALRKIYIASLPPLCFEMKSQSVDRNSKPAFVMKN</sequence>
<proteinExistence type="predicted"/>
<reference evidence="6" key="2">
    <citation type="submission" date="2025-08" db="UniProtKB">
        <authorList>
            <consortium name="RefSeq"/>
        </authorList>
    </citation>
    <scope>IDENTIFICATION</scope>
    <source>
        <tissue evidence="6">Whole sample</tissue>
    </source>
</reference>
<keyword evidence="1" id="KW-0812">Transmembrane</keyword>
<evidence type="ECO:0000256" key="2">
    <source>
        <dbReference type="SAM" id="SignalP"/>
    </source>
</evidence>
<keyword evidence="2" id="KW-0732">Signal</keyword>
<keyword evidence="1" id="KW-0472">Membrane</keyword>
<keyword evidence="1" id="KW-1133">Transmembrane helix</keyword>
<gene>
    <name evidence="6" type="primary">LOC111135270</name>
</gene>
<evidence type="ECO:0000313" key="6">
    <source>
        <dbReference type="RefSeq" id="XP_022340903.1"/>
    </source>
</evidence>
<dbReference type="OrthoDB" id="6101840at2759"/>
<evidence type="ECO:0000259" key="4">
    <source>
        <dbReference type="Pfam" id="PF25107"/>
    </source>
</evidence>